<dbReference type="InterPro" id="IPR036477">
    <property type="entry name" value="Formyl_transf_N_sf"/>
</dbReference>
<sequence length="147" mass="16847">MAWAILQGEKQIVLTIHQMEPDKLDSGQIVLKEYFEVTDKIYIGDVFKWIEAVTPELFYKSVNGIEMGTLSLIPQPDDPILSLRCYPRKPEDGWIEWRLPGEYLARLVRASSEPFIGAFHIGMVTASLSGELIPLLFNAHRWLFLVK</sequence>
<dbReference type="AlphaFoldDB" id="A0A1V1NRD4"/>
<protein>
    <submittedName>
        <fullName evidence="1">Uncharacterized protein</fullName>
    </submittedName>
</protein>
<evidence type="ECO:0000313" key="1">
    <source>
        <dbReference type="EMBL" id="ETR65135.1"/>
    </source>
</evidence>
<organism evidence="1 2">
    <name type="scientific">Candidatus Magnetoglobus multicellularis str. Araruama</name>
    <dbReference type="NCBI Taxonomy" id="890399"/>
    <lineage>
        <taxon>Bacteria</taxon>
        <taxon>Pseudomonadati</taxon>
        <taxon>Thermodesulfobacteriota</taxon>
        <taxon>Desulfobacteria</taxon>
        <taxon>Desulfobacterales</taxon>
        <taxon>Desulfobacteraceae</taxon>
        <taxon>Candidatus Magnetoglobus</taxon>
    </lineage>
</organism>
<gene>
    <name evidence="1" type="ORF">OMM_06126</name>
</gene>
<comment type="caution">
    <text evidence="1">The sequence shown here is derived from an EMBL/GenBank/DDBJ whole genome shotgun (WGS) entry which is preliminary data.</text>
</comment>
<reference evidence="2" key="1">
    <citation type="submission" date="2012-11" db="EMBL/GenBank/DDBJ databases">
        <authorList>
            <person name="Lucero-Rivera Y.E."/>
            <person name="Tovar-Ramirez D."/>
        </authorList>
    </citation>
    <scope>NUCLEOTIDE SEQUENCE [LARGE SCALE GENOMIC DNA]</scope>
    <source>
        <strain evidence="2">Araruama</strain>
    </source>
</reference>
<dbReference type="EMBL" id="ATBP01003177">
    <property type="protein sequence ID" value="ETR65135.1"/>
    <property type="molecule type" value="Genomic_DNA"/>
</dbReference>
<accession>A0A1V1NRD4</accession>
<dbReference type="SUPFAM" id="SSF53328">
    <property type="entry name" value="Formyltransferase"/>
    <property type="match status" value="1"/>
</dbReference>
<proteinExistence type="predicted"/>
<dbReference type="Gene3D" id="3.40.50.12230">
    <property type="match status" value="1"/>
</dbReference>
<evidence type="ECO:0000313" key="2">
    <source>
        <dbReference type="Proteomes" id="UP000189670"/>
    </source>
</evidence>
<name>A0A1V1NRD4_9BACT</name>
<dbReference type="Proteomes" id="UP000189670">
    <property type="component" value="Unassembled WGS sequence"/>
</dbReference>